<evidence type="ECO:0000313" key="2">
    <source>
        <dbReference type="EMBL" id="KAL2628615.1"/>
    </source>
</evidence>
<accession>A0ABD1YDL7</accession>
<sequence>MGVMIMLRTAMGAVQHNIFPYLAQHLRLPPPCTLPATLVGSHSIAGTPHQRPDFDGTLCLSLLCSNPSAASADRTKRERRLQKGRKAEAKGGKLVWEGRKEPFDSGFWGDKGPKHQCTASAAALRLSNDSKAKWVQYNLSSRRFETVPTDTGTREKKLMMLGSVEGMGWTLTGLKM</sequence>
<feature type="region of interest" description="Disordered" evidence="1">
    <location>
        <begin position="71"/>
        <end position="90"/>
    </location>
</feature>
<dbReference type="AlphaFoldDB" id="A0ABD1YDL7"/>
<dbReference type="EMBL" id="JBHFFA010000004">
    <property type="protein sequence ID" value="KAL2628615.1"/>
    <property type="molecule type" value="Genomic_DNA"/>
</dbReference>
<gene>
    <name evidence="2" type="ORF">R1flu_013301</name>
</gene>
<protein>
    <submittedName>
        <fullName evidence="2">Uncharacterized protein</fullName>
    </submittedName>
</protein>
<evidence type="ECO:0000256" key="1">
    <source>
        <dbReference type="SAM" id="MobiDB-lite"/>
    </source>
</evidence>
<dbReference type="Proteomes" id="UP001605036">
    <property type="component" value="Unassembled WGS sequence"/>
</dbReference>
<proteinExistence type="predicted"/>
<comment type="caution">
    <text evidence="2">The sequence shown here is derived from an EMBL/GenBank/DDBJ whole genome shotgun (WGS) entry which is preliminary data.</text>
</comment>
<evidence type="ECO:0000313" key="3">
    <source>
        <dbReference type="Proteomes" id="UP001605036"/>
    </source>
</evidence>
<keyword evidence="3" id="KW-1185">Reference proteome</keyword>
<reference evidence="2 3" key="1">
    <citation type="submission" date="2024-09" db="EMBL/GenBank/DDBJ databases">
        <title>Chromosome-scale assembly of Riccia fluitans.</title>
        <authorList>
            <person name="Paukszto L."/>
            <person name="Sawicki J."/>
            <person name="Karawczyk K."/>
            <person name="Piernik-Szablinska J."/>
            <person name="Szczecinska M."/>
            <person name="Mazdziarz M."/>
        </authorList>
    </citation>
    <scope>NUCLEOTIDE SEQUENCE [LARGE SCALE GENOMIC DNA]</scope>
    <source>
        <strain evidence="2">Rf_01</strain>
        <tissue evidence="2">Aerial parts of the thallus</tissue>
    </source>
</reference>
<name>A0ABD1YDL7_9MARC</name>
<organism evidence="2 3">
    <name type="scientific">Riccia fluitans</name>
    <dbReference type="NCBI Taxonomy" id="41844"/>
    <lineage>
        <taxon>Eukaryota</taxon>
        <taxon>Viridiplantae</taxon>
        <taxon>Streptophyta</taxon>
        <taxon>Embryophyta</taxon>
        <taxon>Marchantiophyta</taxon>
        <taxon>Marchantiopsida</taxon>
        <taxon>Marchantiidae</taxon>
        <taxon>Marchantiales</taxon>
        <taxon>Ricciaceae</taxon>
        <taxon>Riccia</taxon>
    </lineage>
</organism>